<protein>
    <submittedName>
        <fullName evidence="3">Carbohydrate-binding domain-containing protein</fullName>
    </submittedName>
</protein>
<proteinExistence type="predicted"/>
<feature type="chain" id="PRO_5042118589" evidence="2">
    <location>
        <begin position="23"/>
        <end position="767"/>
    </location>
</feature>
<reference evidence="3" key="1">
    <citation type="submission" date="2022-10" db="EMBL/GenBank/DDBJ databases">
        <title>Description of Fervidibacillus gen. nov. in the family Fervidibacillaceae fam. nov. with two species, Fervidibacillus albus sp. nov., and Fervidibacillus halotolerans sp. nov., isolated from tidal flat sediments.</title>
        <authorList>
            <person name="Kwon K.K."/>
            <person name="Yang S.-H."/>
        </authorList>
    </citation>
    <scope>NUCLEOTIDE SEQUENCE</scope>
    <source>
        <strain evidence="3">JCM 19140</strain>
    </source>
</reference>
<feature type="compositionally biased region" description="Polar residues" evidence="1">
    <location>
        <begin position="406"/>
        <end position="421"/>
    </location>
</feature>
<feature type="compositionally biased region" description="Acidic residues" evidence="1">
    <location>
        <begin position="422"/>
        <end position="432"/>
    </location>
</feature>
<organism evidence="3 4">
    <name type="scientific">Perspicuibacillus lycopersici</name>
    <dbReference type="NCBI Taxonomy" id="1325689"/>
    <lineage>
        <taxon>Bacteria</taxon>
        <taxon>Bacillati</taxon>
        <taxon>Bacillota</taxon>
        <taxon>Bacilli</taxon>
        <taxon>Bacillales</taxon>
        <taxon>Bacillaceae</taxon>
        <taxon>Perspicuibacillus</taxon>
    </lineage>
</organism>
<comment type="caution">
    <text evidence="3">The sequence shown here is derived from an EMBL/GenBank/DDBJ whole genome shotgun (WGS) entry which is preliminary data.</text>
</comment>
<keyword evidence="4" id="KW-1185">Reference proteome</keyword>
<keyword evidence="2" id="KW-0732">Signal</keyword>
<dbReference type="PROSITE" id="PS51257">
    <property type="entry name" value="PROKAR_LIPOPROTEIN"/>
    <property type="match status" value="1"/>
</dbReference>
<evidence type="ECO:0000313" key="3">
    <source>
        <dbReference type="EMBL" id="MCU9613141.1"/>
    </source>
</evidence>
<dbReference type="Pfam" id="PF14262">
    <property type="entry name" value="Cthe_2159"/>
    <property type="match status" value="2"/>
</dbReference>
<dbReference type="RefSeq" id="WP_263072353.1">
    <property type="nucleotide sequence ID" value="NZ_JAOUSF010000002.1"/>
</dbReference>
<feature type="compositionally biased region" description="Polar residues" evidence="1">
    <location>
        <begin position="540"/>
        <end position="552"/>
    </location>
</feature>
<dbReference type="EMBL" id="JAOUSF010000002">
    <property type="protein sequence ID" value="MCU9613141.1"/>
    <property type="molecule type" value="Genomic_DNA"/>
</dbReference>
<evidence type="ECO:0000256" key="2">
    <source>
        <dbReference type="SAM" id="SignalP"/>
    </source>
</evidence>
<dbReference type="InterPro" id="IPR025584">
    <property type="entry name" value="Cthe_2159"/>
</dbReference>
<accession>A0AAE3IRJ4</accession>
<feature type="region of interest" description="Disordered" evidence="1">
    <location>
        <begin position="527"/>
        <end position="556"/>
    </location>
</feature>
<feature type="signal peptide" evidence="2">
    <location>
        <begin position="1"/>
        <end position="22"/>
    </location>
</feature>
<feature type="region of interest" description="Disordered" evidence="1">
    <location>
        <begin position="731"/>
        <end position="767"/>
    </location>
</feature>
<evidence type="ECO:0000256" key="1">
    <source>
        <dbReference type="SAM" id="MobiDB-lite"/>
    </source>
</evidence>
<dbReference type="Proteomes" id="UP001209318">
    <property type="component" value="Unassembled WGS sequence"/>
</dbReference>
<gene>
    <name evidence="3" type="ORF">OEV98_06195</name>
</gene>
<evidence type="ECO:0000313" key="4">
    <source>
        <dbReference type="Proteomes" id="UP001209318"/>
    </source>
</evidence>
<feature type="region of interest" description="Disordered" evidence="1">
    <location>
        <begin position="366"/>
        <end position="435"/>
    </location>
</feature>
<dbReference type="AlphaFoldDB" id="A0AAE3IRJ4"/>
<name>A0AAE3IRJ4_9BACI</name>
<sequence>MDKKLQKILFPLLLGTSLLVSGCDGNSDSATEDEDGVVINLVEYEDSDYYTDWQADNFTFIHLEGTTATVDGDGGAVVEDSQILIRTSGTYVLDGTLTDGQIVVDSEDTGNVRLVLNGVTIHSTTSAPIDVKQADKTIVSLEKGTENVLSDATEYVYENNTTDEPTATIFSKDDLTINGTGALTVQGNFNDAIKSNDDLKITGGTIQVTSTDDGIVGRDVLAVKDAAITVTAGGDGLKASNDEEESKGNVILEDGSFTIKADGDGIQAEQIVAIVDGEYTITAGGGSPETITNQEAGMGMGGGMERGGGGPTNFNSADIASYIDRLLDGIDVSDELKEKLEAAETMEEVQTILQDNPEVLEQIQENGNMRSPGGMNGTPPEGMEEGANFTPPSDGQGFQPPDNGGDSENGQPSEAQGNMSEASDEQTTEEETVSTKGIKAGAELYVAGGTIIIDSLDDALHSNQDVTISGGEIMITTGDDGIHGDADVLLNGGEVSIEKSLEGIEGVNITFAGGTYHVHAEDDGVNANGGSDEFGMTAPPTENQDTAAATSQPEEETAEEGLLLIEDGYLVVDANGDGLDSNTSIKMTGGTAIVYGPTDNGNGPLDYGNTFDIEGGILVASGSSGMAQGVSEESSQNAIMMTFSEYQEANTSVYVTDENGEEIFAITPEKEFQTIVISTPDLKLNQNYTLHSGGVLTGENSDGVYHEASYEEGELTVEFTMSSVMTYLDENGVTEGNSQGMMNGNPFGQGGSNPFGTTEENEQGSEN</sequence>